<reference evidence="1" key="1">
    <citation type="submission" date="2021-08" db="EMBL/GenBank/DDBJ databases">
        <title>WGS assembly of Ceratopteris richardii.</title>
        <authorList>
            <person name="Marchant D.B."/>
            <person name="Chen G."/>
            <person name="Jenkins J."/>
            <person name="Shu S."/>
            <person name="Leebens-Mack J."/>
            <person name="Grimwood J."/>
            <person name="Schmutz J."/>
            <person name="Soltis P."/>
            <person name="Soltis D."/>
            <person name="Chen Z.-H."/>
        </authorList>
    </citation>
    <scope>NUCLEOTIDE SEQUENCE</scope>
    <source>
        <strain evidence="1">Whitten #5841</strain>
        <tissue evidence="1">Leaf</tissue>
    </source>
</reference>
<keyword evidence="2" id="KW-1185">Reference proteome</keyword>
<protein>
    <recommendedName>
        <fullName evidence="3">Bifunctional inhibitor/plant lipid transfer protein/seed storage helical domain-containing protein</fullName>
    </recommendedName>
</protein>
<gene>
    <name evidence="1" type="ORF">KP509_05G033400</name>
</gene>
<name>A0A8T2USH3_CERRI</name>
<evidence type="ECO:0000313" key="1">
    <source>
        <dbReference type="EMBL" id="KAH7436733.1"/>
    </source>
</evidence>
<comment type="caution">
    <text evidence="1">The sequence shown here is derived from an EMBL/GenBank/DDBJ whole genome shotgun (WGS) entry which is preliminary data.</text>
</comment>
<dbReference type="Proteomes" id="UP000825935">
    <property type="component" value="Chromosome 5"/>
</dbReference>
<dbReference type="EMBL" id="CM035410">
    <property type="protein sequence ID" value="KAH7436733.1"/>
    <property type="molecule type" value="Genomic_DNA"/>
</dbReference>
<dbReference type="AlphaFoldDB" id="A0A8T2USH3"/>
<evidence type="ECO:0008006" key="3">
    <source>
        <dbReference type="Google" id="ProtNLM"/>
    </source>
</evidence>
<organism evidence="1 2">
    <name type="scientific">Ceratopteris richardii</name>
    <name type="common">Triangle waterfern</name>
    <dbReference type="NCBI Taxonomy" id="49495"/>
    <lineage>
        <taxon>Eukaryota</taxon>
        <taxon>Viridiplantae</taxon>
        <taxon>Streptophyta</taxon>
        <taxon>Embryophyta</taxon>
        <taxon>Tracheophyta</taxon>
        <taxon>Polypodiopsida</taxon>
        <taxon>Polypodiidae</taxon>
        <taxon>Polypodiales</taxon>
        <taxon>Pteridineae</taxon>
        <taxon>Pteridaceae</taxon>
        <taxon>Parkerioideae</taxon>
        <taxon>Ceratopteris</taxon>
    </lineage>
</organism>
<proteinExistence type="predicted"/>
<sequence length="123" mass="13311">MIHPSKVIAGWICLLEHLALPRSTFGTSIRMRFVTQTSVSVLLALCLVLLQRATMALPTQECSNSVDAAVTPCEADAKSPECCTAFGAIFSTYPTCLCDVIAEVFASDPNYQLNGTKLREIIV</sequence>
<evidence type="ECO:0000313" key="2">
    <source>
        <dbReference type="Proteomes" id="UP000825935"/>
    </source>
</evidence>
<accession>A0A8T2USH3</accession>